<dbReference type="InterPro" id="IPR017441">
    <property type="entry name" value="Protein_kinase_ATP_BS"/>
</dbReference>
<dbReference type="SUPFAM" id="SSF52058">
    <property type="entry name" value="L domain-like"/>
    <property type="match status" value="2"/>
</dbReference>
<dbReference type="InterPro" id="IPR008271">
    <property type="entry name" value="Ser/Thr_kinase_AS"/>
</dbReference>
<keyword evidence="13" id="KW-0677">Repeat</keyword>
<dbReference type="Pfam" id="PF00560">
    <property type="entry name" value="LRR_1"/>
    <property type="match status" value="1"/>
</dbReference>
<evidence type="ECO:0000256" key="24">
    <source>
        <dbReference type="SAM" id="Phobius"/>
    </source>
</evidence>
<evidence type="ECO:0000256" key="7">
    <source>
        <dbReference type="ARBA" id="ARBA00022527"/>
    </source>
</evidence>
<dbReference type="PROSITE" id="PS50011">
    <property type="entry name" value="PROTEIN_KINASE_DOM"/>
    <property type="match status" value="1"/>
</dbReference>
<dbReference type="Gene3D" id="3.30.200.20">
    <property type="entry name" value="Phosphorylase Kinase, domain 1"/>
    <property type="match status" value="1"/>
</dbReference>
<comment type="catalytic activity">
    <reaction evidence="21">
        <text>L-threonyl-[protein] + ATP = O-phospho-L-threonyl-[protein] + ADP + H(+)</text>
        <dbReference type="Rhea" id="RHEA:46608"/>
        <dbReference type="Rhea" id="RHEA-COMP:11060"/>
        <dbReference type="Rhea" id="RHEA-COMP:11605"/>
        <dbReference type="ChEBI" id="CHEBI:15378"/>
        <dbReference type="ChEBI" id="CHEBI:30013"/>
        <dbReference type="ChEBI" id="CHEBI:30616"/>
        <dbReference type="ChEBI" id="CHEBI:61977"/>
        <dbReference type="ChEBI" id="CHEBI:456216"/>
        <dbReference type="EC" id="2.7.11.1"/>
    </reaction>
</comment>
<evidence type="ECO:0000256" key="22">
    <source>
        <dbReference type="ARBA" id="ARBA00048679"/>
    </source>
</evidence>
<evidence type="ECO:0000313" key="26">
    <source>
        <dbReference type="Proteomes" id="UP000235220"/>
    </source>
</evidence>
<keyword evidence="20" id="KW-0325">Glycoprotein</keyword>
<dbReference type="Pfam" id="PF00069">
    <property type="entry name" value="Pkinase"/>
    <property type="match status" value="1"/>
</dbReference>
<dbReference type="FunFam" id="1.10.510.10:FF:000358">
    <property type="entry name" value="Putative leucine-rich repeat receptor-like serine/threonine-protein kinase"/>
    <property type="match status" value="1"/>
</dbReference>
<keyword evidence="14 23" id="KW-0547">Nucleotide-binding</keyword>
<keyword evidence="18 24" id="KW-0472">Membrane</keyword>
<dbReference type="SUPFAM" id="SSF56112">
    <property type="entry name" value="Protein kinase-like (PK-like)"/>
    <property type="match status" value="1"/>
</dbReference>
<evidence type="ECO:0000256" key="16">
    <source>
        <dbReference type="ARBA" id="ARBA00022840"/>
    </source>
</evidence>
<dbReference type="InterPro" id="IPR000719">
    <property type="entry name" value="Prot_kinase_dom"/>
</dbReference>
<dbReference type="PROSITE" id="PS51450">
    <property type="entry name" value="LRR"/>
    <property type="match status" value="2"/>
</dbReference>
<evidence type="ECO:0000256" key="5">
    <source>
        <dbReference type="ARBA" id="ARBA00012513"/>
    </source>
</evidence>
<proteinExistence type="inferred from homology"/>
<evidence type="ECO:0000256" key="14">
    <source>
        <dbReference type="ARBA" id="ARBA00022741"/>
    </source>
</evidence>
<dbReference type="Pfam" id="PF08263">
    <property type="entry name" value="LRRNT_2"/>
    <property type="match status" value="1"/>
</dbReference>
<dbReference type="GO" id="GO:0005886">
    <property type="term" value="C:plasma membrane"/>
    <property type="evidence" value="ECO:0007669"/>
    <property type="project" value="UniProtKB-SubCell"/>
</dbReference>
<evidence type="ECO:0000256" key="3">
    <source>
        <dbReference type="ARBA" id="ARBA00008684"/>
    </source>
</evidence>
<dbReference type="KEGG" id="jre:109020412"/>
<comment type="catalytic activity">
    <reaction evidence="22">
        <text>L-seryl-[protein] + ATP = O-phospho-L-seryl-[protein] + ADP + H(+)</text>
        <dbReference type="Rhea" id="RHEA:17989"/>
        <dbReference type="Rhea" id="RHEA-COMP:9863"/>
        <dbReference type="Rhea" id="RHEA-COMP:11604"/>
        <dbReference type="ChEBI" id="CHEBI:15378"/>
        <dbReference type="ChEBI" id="CHEBI:29999"/>
        <dbReference type="ChEBI" id="CHEBI:30616"/>
        <dbReference type="ChEBI" id="CHEBI:83421"/>
        <dbReference type="ChEBI" id="CHEBI:456216"/>
        <dbReference type="EC" id="2.7.11.1"/>
    </reaction>
</comment>
<keyword evidence="19" id="KW-0675">Receptor</keyword>
<dbReference type="AlphaFoldDB" id="A0A6P9EK58"/>
<evidence type="ECO:0000259" key="25">
    <source>
        <dbReference type="PROSITE" id="PS50011"/>
    </source>
</evidence>
<evidence type="ECO:0000256" key="4">
    <source>
        <dbReference type="ARBA" id="ARBA00009592"/>
    </source>
</evidence>
<keyword evidence="10" id="KW-0808">Transferase</keyword>
<evidence type="ECO:0000256" key="12">
    <source>
        <dbReference type="ARBA" id="ARBA00022729"/>
    </source>
</evidence>
<dbReference type="InParanoid" id="A0A6P9EK58"/>
<keyword evidence="16 23" id="KW-0067">ATP-binding</keyword>
<dbReference type="GeneID" id="109020412"/>
<dbReference type="Proteomes" id="UP000235220">
    <property type="component" value="Unplaced"/>
</dbReference>
<dbReference type="PROSITE" id="PS00107">
    <property type="entry name" value="PROTEIN_KINASE_ATP"/>
    <property type="match status" value="1"/>
</dbReference>
<evidence type="ECO:0000313" key="27">
    <source>
        <dbReference type="RefSeq" id="XP_035543117.1"/>
    </source>
</evidence>
<dbReference type="InterPro" id="IPR032675">
    <property type="entry name" value="LRR_dom_sf"/>
</dbReference>
<evidence type="ECO:0000256" key="8">
    <source>
        <dbReference type="ARBA" id="ARBA00022553"/>
    </source>
</evidence>
<keyword evidence="9" id="KW-0433">Leucine-rich repeat</keyword>
<evidence type="ECO:0000256" key="11">
    <source>
        <dbReference type="ARBA" id="ARBA00022692"/>
    </source>
</evidence>
<dbReference type="Pfam" id="PF13855">
    <property type="entry name" value="LRR_8"/>
    <property type="match status" value="1"/>
</dbReference>
<evidence type="ECO:0000256" key="1">
    <source>
        <dbReference type="ARBA" id="ARBA00004162"/>
    </source>
</evidence>
<keyword evidence="17 24" id="KW-1133">Transmembrane helix</keyword>
<dbReference type="InterPro" id="IPR011009">
    <property type="entry name" value="Kinase-like_dom_sf"/>
</dbReference>
<evidence type="ECO:0000256" key="23">
    <source>
        <dbReference type="PROSITE-ProRule" id="PRU10141"/>
    </source>
</evidence>
<organism evidence="26 27">
    <name type="scientific">Juglans regia</name>
    <name type="common">English walnut</name>
    <dbReference type="NCBI Taxonomy" id="51240"/>
    <lineage>
        <taxon>Eukaryota</taxon>
        <taxon>Viridiplantae</taxon>
        <taxon>Streptophyta</taxon>
        <taxon>Embryophyta</taxon>
        <taxon>Tracheophyta</taxon>
        <taxon>Spermatophyta</taxon>
        <taxon>Magnoliopsida</taxon>
        <taxon>eudicotyledons</taxon>
        <taxon>Gunneridae</taxon>
        <taxon>Pentapetalae</taxon>
        <taxon>rosids</taxon>
        <taxon>fabids</taxon>
        <taxon>Fagales</taxon>
        <taxon>Juglandaceae</taxon>
        <taxon>Juglans</taxon>
    </lineage>
</organism>
<keyword evidence="7" id="KW-0723">Serine/threonine-protein kinase</keyword>
<sequence length="806" mass="89324">MEGTKAASWTVVYGGGGGDRTLVRERDQLISERETSCRKRERDGKRLRGEWECSAEAYQEESDKPGWSAAPGKAPCAAAMPRRRLVAYGGRLVAYGGSTYAMAGNETDRLSLLEFKAKISHDPFMVFSSWNETTYFCLWYGVTCGHQHQRVIELRLPSLKLAGSISPFIGNLSFLRILLLPNNSFDHEIPPQIGRLHRLKILFLQYNSMNQVSGNIPAAIGRLHRLKILNLSGNNLSGSIPHSLGNLTLLLQLFLYRNYLGGSIPASLGDCKSLILLNLFGNNLNGSIPQQIFGLTSLSIRLTLSRNCLTGPLPMEVGNLKNLGELYISENMLFGEILSSLGSCIKLETLYMGRNFFQGTILPSFSSLRGLQALDLSQNNLSGKIPDLLANMKSLQILDISYDNFQGSVPTNGVFKNSSSALVVGNNQLCGGIPEMHLPKCNFKEPENTKLTLTLKLIICIVLGLLGVTSVLYFLYVSWLRKKRRVSISSSSGNLFLNISYQSLIKATDGLSSTNLLGVGSFGSVYEGVLDEGGTIIAVKVLNLLCHRAFRSFLVECEALRNIRHRNLVKVLTVCSSADYHGNDFKALVYEFMVNGSLEEWLHPTAIEDERHQDQRNLDLFQRLDIAIDVASALEYLHYHCKTQIIHCDIKPSNILLDNEMIGHVGDFGIARFSPGNNHDASTAHSSTIGLRGTFGYAAPEYGMGNEVSSNGDMYSYGIILLEMFIGKRPTDDIFQGTLNLYSFVKTALPQGVVEIADPTLFQEREEETTRNNGHNNNITRRNKNQECLVLIFRIGVACSFEQPEE</sequence>
<evidence type="ECO:0000256" key="19">
    <source>
        <dbReference type="ARBA" id="ARBA00023170"/>
    </source>
</evidence>
<dbReference type="FunFam" id="3.30.200.20:FF:000432">
    <property type="entry name" value="LRR receptor-like serine/threonine-protein kinase EFR"/>
    <property type="match status" value="1"/>
</dbReference>
<evidence type="ECO:0000256" key="2">
    <source>
        <dbReference type="ARBA" id="ARBA00004479"/>
    </source>
</evidence>
<dbReference type="GO" id="GO:0005524">
    <property type="term" value="F:ATP binding"/>
    <property type="evidence" value="ECO:0007669"/>
    <property type="project" value="UniProtKB-UniRule"/>
</dbReference>
<dbReference type="Gene3D" id="3.80.10.10">
    <property type="entry name" value="Ribonuclease Inhibitor"/>
    <property type="match status" value="3"/>
</dbReference>
<evidence type="ECO:0000256" key="13">
    <source>
        <dbReference type="ARBA" id="ARBA00022737"/>
    </source>
</evidence>
<evidence type="ECO:0000256" key="18">
    <source>
        <dbReference type="ARBA" id="ARBA00023136"/>
    </source>
</evidence>
<comment type="subcellular location">
    <subcellularLocation>
        <location evidence="1">Cell membrane</location>
        <topology evidence="1">Single-pass membrane protein</topology>
    </subcellularLocation>
    <subcellularLocation>
        <location evidence="2">Membrane</location>
        <topology evidence="2">Single-pass type I membrane protein</topology>
    </subcellularLocation>
</comment>
<name>A0A6P9EK58_JUGRE</name>
<evidence type="ECO:0000256" key="17">
    <source>
        <dbReference type="ARBA" id="ARBA00022989"/>
    </source>
</evidence>
<keyword evidence="12" id="KW-0732">Signal</keyword>
<dbReference type="FunFam" id="3.80.10.10:FF:000275">
    <property type="entry name" value="Leucine-rich repeat receptor-like protein kinase"/>
    <property type="match status" value="1"/>
</dbReference>
<dbReference type="OrthoDB" id="676979at2759"/>
<dbReference type="EC" id="2.7.11.1" evidence="5"/>
<feature type="domain" description="Protein kinase" evidence="25">
    <location>
        <begin position="511"/>
        <end position="806"/>
    </location>
</feature>
<dbReference type="PROSITE" id="PS00108">
    <property type="entry name" value="PROTEIN_KINASE_ST"/>
    <property type="match status" value="1"/>
</dbReference>
<evidence type="ECO:0000256" key="6">
    <source>
        <dbReference type="ARBA" id="ARBA00022475"/>
    </source>
</evidence>
<dbReference type="Gene3D" id="1.10.510.10">
    <property type="entry name" value="Transferase(Phosphotransferase) domain 1"/>
    <property type="match status" value="1"/>
</dbReference>
<dbReference type="GO" id="GO:0004674">
    <property type="term" value="F:protein serine/threonine kinase activity"/>
    <property type="evidence" value="ECO:0007669"/>
    <property type="project" value="UniProtKB-KW"/>
</dbReference>
<feature type="binding site" evidence="23">
    <location>
        <position position="540"/>
    </location>
    <ligand>
        <name>ATP</name>
        <dbReference type="ChEBI" id="CHEBI:30616"/>
    </ligand>
</feature>
<comment type="similarity">
    <text evidence="3">Belongs to the protein kinase superfamily. Ser/Thr protein kinase family.</text>
</comment>
<gene>
    <name evidence="27" type="primary">LOC109020412</name>
</gene>
<keyword evidence="8" id="KW-0597">Phosphoprotein</keyword>
<evidence type="ECO:0000256" key="9">
    <source>
        <dbReference type="ARBA" id="ARBA00022614"/>
    </source>
</evidence>
<evidence type="ECO:0000256" key="15">
    <source>
        <dbReference type="ARBA" id="ARBA00022777"/>
    </source>
</evidence>
<evidence type="ECO:0000256" key="10">
    <source>
        <dbReference type="ARBA" id="ARBA00022679"/>
    </source>
</evidence>
<dbReference type="FunFam" id="3.80.10.10:FF:000111">
    <property type="entry name" value="LRR receptor-like serine/threonine-protein kinase ERECTA"/>
    <property type="match status" value="1"/>
</dbReference>
<dbReference type="InterPro" id="IPR013210">
    <property type="entry name" value="LRR_N_plant-typ"/>
</dbReference>
<keyword evidence="6" id="KW-1003">Cell membrane</keyword>
<feature type="transmembrane region" description="Helical" evidence="24">
    <location>
        <begin position="453"/>
        <end position="476"/>
    </location>
</feature>
<reference evidence="27" key="1">
    <citation type="submission" date="2025-08" db="UniProtKB">
        <authorList>
            <consortium name="RefSeq"/>
        </authorList>
    </citation>
    <scope>IDENTIFICATION</scope>
    <source>
        <tissue evidence="27">Leaves</tissue>
    </source>
</reference>
<dbReference type="SMART" id="SM00220">
    <property type="entry name" value="S_TKc"/>
    <property type="match status" value="1"/>
</dbReference>
<dbReference type="InterPro" id="IPR051809">
    <property type="entry name" value="Plant_receptor-like_S/T_kinase"/>
</dbReference>
<keyword evidence="26" id="KW-1185">Reference proteome</keyword>
<dbReference type="InterPro" id="IPR001611">
    <property type="entry name" value="Leu-rich_rpt"/>
</dbReference>
<dbReference type="PANTHER" id="PTHR27008">
    <property type="entry name" value="OS04G0122200 PROTEIN"/>
    <property type="match status" value="1"/>
</dbReference>
<accession>A0A6P9EK58</accession>
<keyword evidence="15" id="KW-0418">Kinase</keyword>
<protein>
    <recommendedName>
        <fullName evidence="5">non-specific serine/threonine protein kinase</fullName>
        <ecNumber evidence="5">2.7.11.1</ecNumber>
    </recommendedName>
</protein>
<dbReference type="RefSeq" id="XP_035543117.1">
    <property type="nucleotide sequence ID" value="XM_035687224.1"/>
</dbReference>
<evidence type="ECO:0000256" key="20">
    <source>
        <dbReference type="ARBA" id="ARBA00023180"/>
    </source>
</evidence>
<evidence type="ECO:0000256" key="21">
    <source>
        <dbReference type="ARBA" id="ARBA00047899"/>
    </source>
</evidence>
<dbReference type="PANTHER" id="PTHR27008:SF596">
    <property type="entry name" value="OS02G0215500 PROTEIN"/>
    <property type="match status" value="1"/>
</dbReference>
<keyword evidence="11 24" id="KW-0812">Transmembrane</keyword>
<comment type="similarity">
    <text evidence="4">Belongs to the RLP family.</text>
</comment>